<proteinExistence type="predicted"/>
<organism evidence="1 2">
    <name type="scientific">Dendrobium chrysotoxum</name>
    <name type="common">Orchid</name>
    <dbReference type="NCBI Taxonomy" id="161865"/>
    <lineage>
        <taxon>Eukaryota</taxon>
        <taxon>Viridiplantae</taxon>
        <taxon>Streptophyta</taxon>
        <taxon>Embryophyta</taxon>
        <taxon>Tracheophyta</taxon>
        <taxon>Spermatophyta</taxon>
        <taxon>Magnoliopsida</taxon>
        <taxon>Liliopsida</taxon>
        <taxon>Asparagales</taxon>
        <taxon>Orchidaceae</taxon>
        <taxon>Epidendroideae</taxon>
        <taxon>Malaxideae</taxon>
        <taxon>Dendrobiinae</taxon>
        <taxon>Dendrobium</taxon>
    </lineage>
</organism>
<evidence type="ECO:0000313" key="2">
    <source>
        <dbReference type="Proteomes" id="UP000775213"/>
    </source>
</evidence>
<dbReference type="Proteomes" id="UP000775213">
    <property type="component" value="Unassembled WGS sequence"/>
</dbReference>
<gene>
    <name evidence="1" type="ORF">IEQ34_001225</name>
</gene>
<name>A0AAV7HPV8_DENCH</name>
<sequence length="128" mass="15193">MDPKMFDRKKRASSSYDKINKKLIPKRGFHNLGGQVMHMIVNQVWEPYAAIINIVREFFTNWKKAMENKCFARDKWVPFDLVSIYYTTFSLSPINYNEFLRVLCEPHSGALFKKREEKITNFLASYLT</sequence>
<keyword evidence="2" id="KW-1185">Reference proteome</keyword>
<reference evidence="1 2" key="1">
    <citation type="journal article" date="2021" name="Hortic Res">
        <title>Chromosome-scale assembly of the Dendrobium chrysotoxum genome enhances the understanding of orchid evolution.</title>
        <authorList>
            <person name="Zhang Y."/>
            <person name="Zhang G.Q."/>
            <person name="Zhang D."/>
            <person name="Liu X.D."/>
            <person name="Xu X.Y."/>
            <person name="Sun W.H."/>
            <person name="Yu X."/>
            <person name="Zhu X."/>
            <person name="Wang Z.W."/>
            <person name="Zhao X."/>
            <person name="Zhong W.Y."/>
            <person name="Chen H."/>
            <person name="Yin W.L."/>
            <person name="Huang T."/>
            <person name="Niu S.C."/>
            <person name="Liu Z.J."/>
        </authorList>
    </citation>
    <scope>NUCLEOTIDE SEQUENCE [LARGE SCALE GENOMIC DNA]</scope>
    <source>
        <strain evidence="1">Lindl</strain>
    </source>
</reference>
<dbReference type="EMBL" id="JAGFBR010000002">
    <property type="protein sequence ID" value="KAH0469667.1"/>
    <property type="molecule type" value="Genomic_DNA"/>
</dbReference>
<accession>A0AAV7HPV8</accession>
<dbReference type="AlphaFoldDB" id="A0AAV7HPV8"/>
<evidence type="ECO:0000313" key="1">
    <source>
        <dbReference type="EMBL" id="KAH0469667.1"/>
    </source>
</evidence>
<protein>
    <submittedName>
        <fullName evidence="1">Uncharacterized protein</fullName>
    </submittedName>
</protein>
<comment type="caution">
    <text evidence="1">The sequence shown here is derived from an EMBL/GenBank/DDBJ whole genome shotgun (WGS) entry which is preliminary data.</text>
</comment>